<accession>A0A562UPP7</accession>
<dbReference type="EMBL" id="VLLL01000011">
    <property type="protein sequence ID" value="TWJ07589.1"/>
    <property type="molecule type" value="Genomic_DNA"/>
</dbReference>
<dbReference type="Pfam" id="PF12146">
    <property type="entry name" value="Hydrolase_4"/>
    <property type="match status" value="1"/>
</dbReference>
<dbReference type="RefSeq" id="WP_147144365.1">
    <property type="nucleotide sequence ID" value="NZ_BAABIJ010000007.1"/>
</dbReference>
<dbReference type="PIRSF" id="PIRSF037442">
    <property type="entry name" value="UCP037442_abhydr"/>
    <property type="match status" value="1"/>
</dbReference>
<dbReference type="GO" id="GO:0016787">
    <property type="term" value="F:hydrolase activity"/>
    <property type="evidence" value="ECO:0007669"/>
    <property type="project" value="UniProtKB-KW"/>
</dbReference>
<comment type="caution">
    <text evidence="3">The sequence shown here is derived from an EMBL/GenBank/DDBJ whole genome shotgun (WGS) entry which is preliminary data.</text>
</comment>
<evidence type="ECO:0000256" key="1">
    <source>
        <dbReference type="ARBA" id="ARBA00008645"/>
    </source>
</evidence>
<feature type="domain" description="Serine aminopeptidase S33" evidence="2">
    <location>
        <begin position="36"/>
        <end position="154"/>
    </location>
</feature>
<gene>
    <name evidence="3" type="ORF">LX16_5075</name>
</gene>
<dbReference type="InterPro" id="IPR022742">
    <property type="entry name" value="Hydrolase_4"/>
</dbReference>
<sequence length="299" mass="32102">MRTNDTGEAVRERVAIDVPAGGTIAGTVRTPSARPPAAVVVIHPATAVPERLYSGFADHLAAHGFAVVTYDYRGTGASGNPRTHRDLRMRDWMETDVPTVAAWARGRFPDPPHLAVGHSIGGHALALANGTEGLAGFVAVASHAGVTKTIPAASERLRVWAILRVLGPVTSHLFGYVPGRRLGVGEDMPGAAMREWSRWSRSPGYFFDDPGMNARERAASTTTDVLAIGFSDDPWATPAQIDAIFDRLTAAEVERRTYTPEQGGVAAIGHTGFFRRALRDTLWGDVRDWLRGKAGLPHG</sequence>
<keyword evidence="3" id="KW-0378">Hydrolase</keyword>
<proteinExistence type="inferred from homology"/>
<dbReference type="OrthoDB" id="4536625at2"/>
<dbReference type="SUPFAM" id="SSF53474">
    <property type="entry name" value="alpha/beta-Hydrolases"/>
    <property type="match status" value="1"/>
</dbReference>
<organism evidence="3 4">
    <name type="scientific">Stackebrandtia albiflava</name>
    <dbReference type="NCBI Taxonomy" id="406432"/>
    <lineage>
        <taxon>Bacteria</taxon>
        <taxon>Bacillati</taxon>
        <taxon>Actinomycetota</taxon>
        <taxon>Actinomycetes</taxon>
        <taxon>Glycomycetales</taxon>
        <taxon>Glycomycetaceae</taxon>
        <taxon>Stackebrandtia</taxon>
    </lineage>
</organism>
<evidence type="ECO:0000313" key="4">
    <source>
        <dbReference type="Proteomes" id="UP000321617"/>
    </source>
</evidence>
<dbReference type="Gene3D" id="3.40.50.1820">
    <property type="entry name" value="alpha/beta hydrolase"/>
    <property type="match status" value="1"/>
</dbReference>
<evidence type="ECO:0000259" key="2">
    <source>
        <dbReference type="Pfam" id="PF12146"/>
    </source>
</evidence>
<dbReference type="InterPro" id="IPR029058">
    <property type="entry name" value="AB_hydrolase_fold"/>
</dbReference>
<reference evidence="3 4" key="1">
    <citation type="journal article" date="2013" name="Stand. Genomic Sci.">
        <title>Genomic Encyclopedia of Type Strains, Phase I: The one thousand microbial genomes (KMG-I) project.</title>
        <authorList>
            <person name="Kyrpides N.C."/>
            <person name="Woyke T."/>
            <person name="Eisen J.A."/>
            <person name="Garrity G."/>
            <person name="Lilburn T.G."/>
            <person name="Beck B.J."/>
            <person name="Whitman W.B."/>
            <person name="Hugenholtz P."/>
            <person name="Klenk H.P."/>
        </authorList>
    </citation>
    <scope>NUCLEOTIDE SEQUENCE [LARGE SCALE GENOMIC DNA]</scope>
    <source>
        <strain evidence="3 4">DSM 45044</strain>
    </source>
</reference>
<dbReference type="AlphaFoldDB" id="A0A562UPP7"/>
<dbReference type="InterPro" id="IPR017208">
    <property type="entry name" value="UCP037442_abhydr"/>
</dbReference>
<keyword evidence="4" id="KW-1185">Reference proteome</keyword>
<dbReference type="PANTHER" id="PTHR22946">
    <property type="entry name" value="DIENELACTONE HYDROLASE DOMAIN-CONTAINING PROTEIN-RELATED"/>
    <property type="match status" value="1"/>
</dbReference>
<dbReference type="Proteomes" id="UP000321617">
    <property type="component" value="Unassembled WGS sequence"/>
</dbReference>
<name>A0A562UPP7_9ACTN</name>
<protein>
    <submittedName>
        <fullName evidence="3">Putative alpha/beta hydrolase</fullName>
    </submittedName>
</protein>
<comment type="similarity">
    <text evidence="1">Belongs to the AB hydrolase superfamily.</text>
</comment>
<dbReference type="InterPro" id="IPR050261">
    <property type="entry name" value="FrsA_esterase"/>
</dbReference>
<evidence type="ECO:0000313" key="3">
    <source>
        <dbReference type="EMBL" id="TWJ07589.1"/>
    </source>
</evidence>